<dbReference type="Gramene" id="C.cajan_32365.t">
    <property type="protein sequence ID" value="C.cajan_32365.t.cds1"/>
    <property type="gene ID" value="C.cajan_32365"/>
</dbReference>
<dbReference type="OMA" id="MPSYYTY"/>
<feature type="compositionally biased region" description="Basic residues" evidence="1">
    <location>
        <begin position="1"/>
        <end position="19"/>
    </location>
</feature>
<name>A0A151RPU6_CAJCA</name>
<proteinExistence type="predicted"/>
<organism evidence="2 3">
    <name type="scientific">Cajanus cajan</name>
    <name type="common">Pigeon pea</name>
    <name type="synonym">Cajanus indicus</name>
    <dbReference type="NCBI Taxonomy" id="3821"/>
    <lineage>
        <taxon>Eukaryota</taxon>
        <taxon>Viridiplantae</taxon>
        <taxon>Streptophyta</taxon>
        <taxon>Embryophyta</taxon>
        <taxon>Tracheophyta</taxon>
        <taxon>Spermatophyta</taxon>
        <taxon>Magnoliopsida</taxon>
        <taxon>eudicotyledons</taxon>
        <taxon>Gunneridae</taxon>
        <taxon>Pentapetalae</taxon>
        <taxon>rosids</taxon>
        <taxon>fabids</taxon>
        <taxon>Fabales</taxon>
        <taxon>Fabaceae</taxon>
        <taxon>Papilionoideae</taxon>
        <taxon>50 kb inversion clade</taxon>
        <taxon>NPAAA clade</taxon>
        <taxon>indigoferoid/millettioid clade</taxon>
        <taxon>Phaseoleae</taxon>
        <taxon>Cajanus</taxon>
    </lineage>
</organism>
<dbReference type="PANTHER" id="PTHR35495:SF2">
    <property type="match status" value="1"/>
</dbReference>
<accession>A0A151RPU6</accession>
<sequence length="100" mass="11638">MARTSSPHRRTPKCHHKYLKPGALAKLRDSKIAINRTTNYLFLSQLSSPPAQHHHTLHHQNDAVPSFHPPIYLRRPRCLLRKKLFAVAPSFTHADHTYRF</sequence>
<dbReference type="Proteomes" id="UP000075243">
    <property type="component" value="Unassembled WGS sequence"/>
</dbReference>
<evidence type="ECO:0000313" key="3">
    <source>
        <dbReference type="Proteomes" id="UP000075243"/>
    </source>
</evidence>
<gene>
    <name evidence="2" type="ORF">KK1_033924</name>
</gene>
<feature type="region of interest" description="Disordered" evidence="1">
    <location>
        <begin position="1"/>
        <end position="20"/>
    </location>
</feature>
<keyword evidence="3" id="KW-1185">Reference proteome</keyword>
<protein>
    <submittedName>
        <fullName evidence="2">Uncharacterized protein</fullName>
    </submittedName>
</protein>
<dbReference type="EMBL" id="KQ483621">
    <property type="protein sequence ID" value="KYP44577.1"/>
    <property type="molecule type" value="Genomic_DNA"/>
</dbReference>
<dbReference type="PANTHER" id="PTHR35495">
    <property type="entry name" value="OS06G0679600 PROTEIN"/>
    <property type="match status" value="1"/>
</dbReference>
<reference evidence="2" key="1">
    <citation type="journal article" date="2012" name="Nat. Biotechnol.">
        <title>Draft genome sequence of pigeonpea (Cajanus cajan), an orphan legume crop of resource-poor farmers.</title>
        <authorList>
            <person name="Varshney R.K."/>
            <person name="Chen W."/>
            <person name="Li Y."/>
            <person name="Bharti A.K."/>
            <person name="Saxena R.K."/>
            <person name="Schlueter J.A."/>
            <person name="Donoghue M.T."/>
            <person name="Azam S."/>
            <person name="Fan G."/>
            <person name="Whaley A.M."/>
            <person name="Farmer A.D."/>
            <person name="Sheridan J."/>
            <person name="Iwata A."/>
            <person name="Tuteja R."/>
            <person name="Penmetsa R.V."/>
            <person name="Wu W."/>
            <person name="Upadhyaya H.D."/>
            <person name="Yang S.P."/>
            <person name="Shah T."/>
            <person name="Saxena K.B."/>
            <person name="Michael T."/>
            <person name="McCombie W.R."/>
            <person name="Yang B."/>
            <person name="Zhang G."/>
            <person name="Yang H."/>
            <person name="Wang J."/>
            <person name="Spillane C."/>
            <person name="Cook D.R."/>
            <person name="May G.D."/>
            <person name="Xu X."/>
            <person name="Jackson S.A."/>
        </authorList>
    </citation>
    <scope>NUCLEOTIDE SEQUENCE [LARGE SCALE GENOMIC DNA]</scope>
</reference>
<dbReference type="AlphaFoldDB" id="A0A151RPU6"/>
<evidence type="ECO:0000313" key="2">
    <source>
        <dbReference type="EMBL" id="KYP44577.1"/>
    </source>
</evidence>
<evidence type="ECO:0000256" key="1">
    <source>
        <dbReference type="SAM" id="MobiDB-lite"/>
    </source>
</evidence>